<dbReference type="GO" id="GO:0004672">
    <property type="term" value="F:protein kinase activity"/>
    <property type="evidence" value="ECO:0007669"/>
    <property type="project" value="UniProtKB-ARBA"/>
</dbReference>
<protein>
    <submittedName>
        <fullName evidence="3">Hpt domain-containing protein</fullName>
    </submittedName>
</protein>
<accession>A0A9D2KC52</accession>
<feature type="domain" description="HPt" evidence="2">
    <location>
        <begin position="20"/>
        <end position="119"/>
    </location>
</feature>
<evidence type="ECO:0000313" key="3">
    <source>
        <dbReference type="EMBL" id="HIZ89796.1"/>
    </source>
</evidence>
<organism evidence="3 4">
    <name type="scientific">Candidatus Mucispirillum faecigallinarum</name>
    <dbReference type="NCBI Taxonomy" id="2838699"/>
    <lineage>
        <taxon>Bacteria</taxon>
        <taxon>Pseudomonadati</taxon>
        <taxon>Deferribacterota</taxon>
        <taxon>Deferribacteres</taxon>
        <taxon>Deferribacterales</taxon>
        <taxon>Mucispirillaceae</taxon>
        <taxon>Mucispirillum</taxon>
    </lineage>
</organism>
<evidence type="ECO:0000256" key="1">
    <source>
        <dbReference type="PROSITE-ProRule" id="PRU00110"/>
    </source>
</evidence>
<dbReference type="AlphaFoldDB" id="A0A9D2KC52"/>
<feature type="modified residue" description="Phosphohistidine" evidence="1">
    <location>
        <position position="59"/>
    </location>
</feature>
<evidence type="ECO:0000259" key="2">
    <source>
        <dbReference type="PROSITE" id="PS50894"/>
    </source>
</evidence>
<dbReference type="Pfam" id="PF01627">
    <property type="entry name" value="Hpt"/>
    <property type="match status" value="1"/>
</dbReference>
<gene>
    <name evidence="3" type="ORF">H9804_07610</name>
</gene>
<dbReference type="Proteomes" id="UP000824176">
    <property type="component" value="Unassembled WGS sequence"/>
</dbReference>
<dbReference type="Gene3D" id="1.20.120.160">
    <property type="entry name" value="HPT domain"/>
    <property type="match status" value="1"/>
</dbReference>
<dbReference type="GO" id="GO:0000160">
    <property type="term" value="P:phosphorelay signal transduction system"/>
    <property type="evidence" value="ECO:0007669"/>
    <property type="project" value="InterPro"/>
</dbReference>
<comment type="caution">
    <text evidence="3">The sequence shown here is derived from an EMBL/GenBank/DDBJ whole genome shotgun (WGS) entry which is preliminary data.</text>
</comment>
<proteinExistence type="predicted"/>
<dbReference type="InterPro" id="IPR036641">
    <property type="entry name" value="HPT_dom_sf"/>
</dbReference>
<reference evidence="3" key="2">
    <citation type="submission" date="2021-04" db="EMBL/GenBank/DDBJ databases">
        <authorList>
            <person name="Gilroy R."/>
        </authorList>
    </citation>
    <scope>NUCLEOTIDE SEQUENCE</scope>
    <source>
        <strain evidence="3">ChiW4-1371</strain>
    </source>
</reference>
<dbReference type="PROSITE" id="PS50894">
    <property type="entry name" value="HPT"/>
    <property type="match status" value="1"/>
</dbReference>
<evidence type="ECO:0000313" key="4">
    <source>
        <dbReference type="Proteomes" id="UP000824176"/>
    </source>
</evidence>
<name>A0A9D2KC52_9BACT</name>
<dbReference type="SUPFAM" id="SSF47226">
    <property type="entry name" value="Histidine-containing phosphotransfer domain, HPT domain"/>
    <property type="match status" value="1"/>
</dbReference>
<dbReference type="EMBL" id="DXAQ01000117">
    <property type="protein sequence ID" value="HIZ89796.1"/>
    <property type="molecule type" value="Genomic_DNA"/>
</dbReference>
<reference evidence="3" key="1">
    <citation type="journal article" date="2021" name="PeerJ">
        <title>Extensive microbial diversity within the chicken gut microbiome revealed by metagenomics and culture.</title>
        <authorList>
            <person name="Gilroy R."/>
            <person name="Ravi A."/>
            <person name="Getino M."/>
            <person name="Pursley I."/>
            <person name="Horton D.L."/>
            <person name="Alikhan N.F."/>
            <person name="Baker D."/>
            <person name="Gharbi K."/>
            <person name="Hall N."/>
            <person name="Watson M."/>
            <person name="Adriaenssens E.M."/>
            <person name="Foster-Nyarko E."/>
            <person name="Jarju S."/>
            <person name="Secka A."/>
            <person name="Antonio M."/>
            <person name="Oren A."/>
            <person name="Chaudhuri R.R."/>
            <person name="La Ragione R."/>
            <person name="Hildebrand F."/>
            <person name="Pallen M.J."/>
        </authorList>
    </citation>
    <scope>NUCLEOTIDE SEQUENCE</scope>
    <source>
        <strain evidence="3">ChiW4-1371</strain>
    </source>
</reference>
<keyword evidence="1" id="KW-0597">Phosphoprotein</keyword>
<sequence length="119" mass="13325">MSELEYDIKKVVEFLGGGIDETIVASLIGIFVTSVNDEFPAFAEAVASDDRPAIHKIGHKLKGSSANLGFESFRKLCEDLEQHARNNLDFDYKTTFEQLGVEKKKIEDWYSSVKSSYGL</sequence>
<dbReference type="InterPro" id="IPR008207">
    <property type="entry name" value="Sig_transdc_His_kin_Hpt_dom"/>
</dbReference>
<dbReference type="CDD" id="cd00088">
    <property type="entry name" value="HPT"/>
    <property type="match status" value="1"/>
</dbReference>